<sequence length="371" mass="42014">MLVALHTQLNEAAEYGVEALLDDRFRQIFLNKKISMAPSATVEQLESYFLHRQCPHCNADEVPAMSTFKLRSAMTTLPMLALLVAASCMSNGSLNPTLDRLLQFLKLLKRKTDDEAQEVGDTIMEVNMKSGVASTLFEGDITLSKEQQEQIAADLRKFRSKRQAFNEKRYPARRWSSGLSYMLYELNHEAETTFRKAAQLWMDNTCINFTEYKYPPRIGVKIPANIIIVHEGDGCSSDVGRNVDPVPQLLSLGKGCESIGNAAHEIGHALGFFHTHTRHDRDQYVTVDEENIKHNWSKQFKMLPPTANYNYNLTYDYGSVMHYGARSPAAAIQAKPVIVPKDRNYIETLGSDLIAFYDILMMNMFYECTGT</sequence>
<dbReference type="PANTHER" id="PTHR10127:SF793">
    <property type="entry name" value="ZINC METALLOPROTEINASE NAS-31"/>
    <property type="match status" value="1"/>
</dbReference>
<keyword evidence="1" id="KW-1015">Disulfide bond</keyword>
<name>A0A2G9UQB8_TELCI</name>
<dbReference type="GO" id="GO:0004222">
    <property type="term" value="F:metalloendopeptidase activity"/>
    <property type="evidence" value="ECO:0007669"/>
    <property type="project" value="UniProtKB-UniRule"/>
</dbReference>
<dbReference type="CDD" id="cd04280">
    <property type="entry name" value="ZnMc_astacin_like"/>
    <property type="match status" value="1"/>
</dbReference>
<dbReference type="OrthoDB" id="291007at2759"/>
<feature type="domain" description="Peptidase M12A" evidence="4">
    <location>
        <begin position="163"/>
        <end position="369"/>
    </location>
</feature>
<dbReference type="SUPFAM" id="SSF55486">
    <property type="entry name" value="Metalloproteases ('zincins'), catalytic domain"/>
    <property type="match status" value="1"/>
</dbReference>
<keyword evidence="6" id="KW-1185">Reference proteome</keyword>
<proteinExistence type="predicted"/>
<comment type="caution">
    <text evidence="2">Lacks conserved residue(s) required for the propagation of feature annotation.</text>
</comment>
<dbReference type="EC" id="3.4.24.-" evidence="3"/>
<dbReference type="Gene3D" id="3.40.390.10">
    <property type="entry name" value="Collagenase (Catalytic Domain)"/>
    <property type="match status" value="1"/>
</dbReference>
<dbReference type="InterPro" id="IPR006026">
    <property type="entry name" value="Peptidase_Metallo"/>
</dbReference>
<comment type="cofactor">
    <cofactor evidence="2 3">
        <name>Zn(2+)</name>
        <dbReference type="ChEBI" id="CHEBI:29105"/>
    </cofactor>
    <text evidence="2 3">Binds 1 zinc ion per subunit.</text>
</comment>
<feature type="binding site" evidence="2">
    <location>
        <position position="264"/>
    </location>
    <ligand>
        <name>Zn(2+)</name>
        <dbReference type="ChEBI" id="CHEBI:29105"/>
        <note>catalytic</note>
    </ligand>
</feature>
<keyword evidence="2 3" id="KW-0479">Metal-binding</keyword>
<dbReference type="PRINTS" id="PR00480">
    <property type="entry name" value="ASTACIN"/>
</dbReference>
<feature type="active site" evidence="2">
    <location>
        <position position="265"/>
    </location>
</feature>
<evidence type="ECO:0000313" key="6">
    <source>
        <dbReference type="Proteomes" id="UP000230423"/>
    </source>
</evidence>
<dbReference type="InterPro" id="IPR024079">
    <property type="entry name" value="MetalloPept_cat_dom_sf"/>
</dbReference>
<feature type="binding site" evidence="2">
    <location>
        <position position="274"/>
    </location>
    <ligand>
        <name>Zn(2+)</name>
        <dbReference type="ChEBI" id="CHEBI:29105"/>
        <note>catalytic</note>
    </ligand>
</feature>
<accession>A0A2G9UQB8</accession>
<dbReference type="InterPro" id="IPR001506">
    <property type="entry name" value="Peptidase_M12A"/>
</dbReference>
<organism evidence="5 6">
    <name type="scientific">Teladorsagia circumcincta</name>
    <name type="common">Brown stomach worm</name>
    <name type="synonym">Ostertagia circumcincta</name>
    <dbReference type="NCBI Taxonomy" id="45464"/>
    <lineage>
        <taxon>Eukaryota</taxon>
        <taxon>Metazoa</taxon>
        <taxon>Ecdysozoa</taxon>
        <taxon>Nematoda</taxon>
        <taxon>Chromadorea</taxon>
        <taxon>Rhabditida</taxon>
        <taxon>Rhabditina</taxon>
        <taxon>Rhabditomorpha</taxon>
        <taxon>Strongyloidea</taxon>
        <taxon>Trichostrongylidae</taxon>
        <taxon>Teladorsagia</taxon>
    </lineage>
</organism>
<dbReference type="Proteomes" id="UP000230423">
    <property type="component" value="Unassembled WGS sequence"/>
</dbReference>
<reference evidence="5 6" key="1">
    <citation type="submission" date="2015-09" db="EMBL/GenBank/DDBJ databases">
        <title>Draft genome of the parasitic nematode Teladorsagia circumcincta isolate WARC Sus (inbred).</title>
        <authorList>
            <person name="Mitreva M."/>
        </authorList>
    </citation>
    <scope>NUCLEOTIDE SEQUENCE [LARGE SCALE GENOMIC DNA]</scope>
    <source>
        <strain evidence="5 6">S</strain>
    </source>
</reference>
<dbReference type="GO" id="GO:0006508">
    <property type="term" value="P:proteolysis"/>
    <property type="evidence" value="ECO:0007669"/>
    <property type="project" value="UniProtKB-KW"/>
</dbReference>
<feature type="binding site" evidence="2">
    <location>
        <position position="268"/>
    </location>
    <ligand>
        <name>Zn(2+)</name>
        <dbReference type="ChEBI" id="CHEBI:29105"/>
        <note>catalytic</note>
    </ligand>
</feature>
<gene>
    <name evidence="5" type="ORF">TELCIR_05630</name>
</gene>
<keyword evidence="2 3" id="KW-0862">Zinc</keyword>
<dbReference type="Pfam" id="PF01400">
    <property type="entry name" value="Astacin"/>
    <property type="match status" value="1"/>
</dbReference>
<dbReference type="SMART" id="SM00235">
    <property type="entry name" value="ZnMc"/>
    <property type="match status" value="1"/>
</dbReference>
<protein>
    <recommendedName>
        <fullName evidence="3">Metalloendopeptidase</fullName>
        <ecNumber evidence="3">3.4.24.-</ecNumber>
    </recommendedName>
</protein>
<dbReference type="EMBL" id="KZ345675">
    <property type="protein sequence ID" value="PIO72445.1"/>
    <property type="molecule type" value="Genomic_DNA"/>
</dbReference>
<evidence type="ECO:0000256" key="3">
    <source>
        <dbReference type="RuleBase" id="RU361183"/>
    </source>
</evidence>
<dbReference type="AlphaFoldDB" id="A0A2G9UQB8"/>
<evidence type="ECO:0000256" key="1">
    <source>
        <dbReference type="ARBA" id="ARBA00023157"/>
    </source>
</evidence>
<keyword evidence="2 3" id="KW-0645">Protease</keyword>
<dbReference type="InterPro" id="IPR034035">
    <property type="entry name" value="Astacin-like_dom"/>
</dbReference>
<dbReference type="PANTHER" id="PTHR10127">
    <property type="entry name" value="DISCOIDIN, CUB, EGF, LAMININ , AND ZINC METALLOPROTEASE DOMAIN CONTAINING"/>
    <property type="match status" value="1"/>
</dbReference>
<evidence type="ECO:0000256" key="2">
    <source>
        <dbReference type="PROSITE-ProRule" id="PRU01211"/>
    </source>
</evidence>
<evidence type="ECO:0000259" key="4">
    <source>
        <dbReference type="PROSITE" id="PS51864"/>
    </source>
</evidence>
<keyword evidence="2 3" id="KW-0378">Hydrolase</keyword>
<evidence type="ECO:0000313" key="5">
    <source>
        <dbReference type="EMBL" id="PIO72445.1"/>
    </source>
</evidence>
<dbReference type="GO" id="GO:0008270">
    <property type="term" value="F:zinc ion binding"/>
    <property type="evidence" value="ECO:0007669"/>
    <property type="project" value="UniProtKB-UniRule"/>
</dbReference>
<keyword evidence="2 3" id="KW-0482">Metalloprotease</keyword>
<dbReference type="PROSITE" id="PS51864">
    <property type="entry name" value="ASTACIN"/>
    <property type="match status" value="1"/>
</dbReference>